<dbReference type="PANTHER" id="PTHR10606:SF41">
    <property type="entry name" value="6-PHOSPHOFRUCTO-2-KINASE_FRUCTOSE-2,6-BISPHOSPHATASE 3"/>
    <property type="match status" value="1"/>
</dbReference>
<dbReference type="PROSITE" id="PS00175">
    <property type="entry name" value="PG_MUTASE"/>
    <property type="match status" value="1"/>
</dbReference>
<accession>A0A9D3P8Z9</accession>
<reference evidence="13" key="1">
    <citation type="submission" date="2021-01" db="EMBL/GenBank/DDBJ databases">
        <authorList>
            <person name="Zahm M."/>
            <person name="Roques C."/>
            <person name="Cabau C."/>
            <person name="Klopp C."/>
            <person name="Donnadieu C."/>
            <person name="Jouanno E."/>
            <person name="Lampietro C."/>
            <person name="Louis A."/>
            <person name="Herpin A."/>
            <person name="Echchiki A."/>
            <person name="Berthelot C."/>
            <person name="Parey E."/>
            <person name="Roest-Crollius H."/>
            <person name="Braasch I."/>
            <person name="Postlethwait J."/>
            <person name="Bobe J."/>
            <person name="Montfort J."/>
            <person name="Bouchez O."/>
            <person name="Begum T."/>
            <person name="Mejri S."/>
            <person name="Adams A."/>
            <person name="Chen W.-J."/>
            <person name="Guiguen Y."/>
        </authorList>
    </citation>
    <scope>NUCLEOTIDE SEQUENCE</scope>
    <source>
        <strain evidence="13">YG-15Mar2019-1</strain>
        <tissue evidence="13">Brain</tissue>
    </source>
</reference>
<dbReference type="SUPFAM" id="SSF52540">
    <property type="entry name" value="P-loop containing nucleoside triphosphate hydrolases"/>
    <property type="match status" value="1"/>
</dbReference>
<dbReference type="GO" id="GO:0005829">
    <property type="term" value="C:cytosol"/>
    <property type="evidence" value="ECO:0007669"/>
    <property type="project" value="TreeGrafter"/>
</dbReference>
<feature type="compositionally biased region" description="Basic and acidic residues" evidence="11">
    <location>
        <begin position="471"/>
        <end position="485"/>
    </location>
</feature>
<keyword evidence="2" id="KW-0597">Phosphoprotein</keyword>
<feature type="binding site" evidence="10">
    <location>
        <position position="305"/>
    </location>
    <ligand>
        <name>substrate</name>
    </ligand>
</feature>
<dbReference type="GO" id="GO:0006003">
    <property type="term" value="P:fructose 2,6-bisphosphate metabolic process"/>
    <property type="evidence" value="ECO:0007669"/>
    <property type="project" value="InterPro"/>
</dbReference>
<evidence type="ECO:0000313" key="13">
    <source>
        <dbReference type="EMBL" id="KAG7454607.1"/>
    </source>
</evidence>
<dbReference type="InterPro" id="IPR027417">
    <property type="entry name" value="P-loop_NTPase"/>
</dbReference>
<evidence type="ECO:0000259" key="12">
    <source>
        <dbReference type="Pfam" id="PF01591"/>
    </source>
</evidence>
<evidence type="ECO:0000256" key="1">
    <source>
        <dbReference type="ARBA" id="ARBA00008408"/>
    </source>
</evidence>
<dbReference type="InterPro" id="IPR001345">
    <property type="entry name" value="PG/BPGM_mutase_AS"/>
</dbReference>
<evidence type="ECO:0000313" key="14">
    <source>
        <dbReference type="Proteomes" id="UP001046870"/>
    </source>
</evidence>
<comment type="caution">
    <text evidence="13">The sequence shown here is derived from an EMBL/GenBank/DDBJ whole genome shotgun (WGS) entry which is preliminary data.</text>
</comment>
<dbReference type="GO" id="GO:0005524">
    <property type="term" value="F:ATP binding"/>
    <property type="evidence" value="ECO:0007669"/>
    <property type="project" value="UniProtKB-KW"/>
</dbReference>
<dbReference type="OrthoDB" id="267323at2759"/>
<protein>
    <recommendedName>
        <fullName evidence="12">6-phosphofructo-2-kinase domain-containing protein</fullName>
    </recommendedName>
</protein>
<evidence type="ECO:0000256" key="3">
    <source>
        <dbReference type="ARBA" id="ARBA00022679"/>
    </source>
</evidence>
<evidence type="ECO:0000256" key="7">
    <source>
        <dbReference type="ARBA" id="ARBA00022840"/>
    </source>
</evidence>
<dbReference type="Proteomes" id="UP001046870">
    <property type="component" value="Chromosome 25"/>
</dbReference>
<dbReference type="EMBL" id="JAFDVH010000025">
    <property type="protein sequence ID" value="KAG7454607.1"/>
    <property type="molecule type" value="Genomic_DNA"/>
</dbReference>
<evidence type="ECO:0000256" key="5">
    <source>
        <dbReference type="ARBA" id="ARBA00022777"/>
    </source>
</evidence>
<feature type="binding site" evidence="10">
    <location>
        <begin position="255"/>
        <end position="262"/>
    </location>
    <ligand>
        <name>substrate</name>
    </ligand>
</feature>
<dbReference type="SMART" id="SM00855">
    <property type="entry name" value="PGAM"/>
    <property type="match status" value="1"/>
</dbReference>
<keyword evidence="7" id="KW-0067">ATP-binding</keyword>
<feature type="active site" description="Tele-phosphohistidine intermediate" evidence="9">
    <location>
        <position position="256"/>
    </location>
</feature>
<gene>
    <name evidence="13" type="ORF">MATL_G00261480</name>
</gene>
<dbReference type="Pfam" id="PF01591">
    <property type="entry name" value="6PF2K"/>
    <property type="match status" value="1"/>
</dbReference>
<comment type="similarity">
    <text evidence="1">In the C-terminal section; belongs to the phosphoglycerate mutase family.</text>
</comment>
<keyword evidence="4" id="KW-0547">Nucleotide-binding</keyword>
<dbReference type="GO" id="GO:0003873">
    <property type="term" value="F:6-phosphofructo-2-kinase activity"/>
    <property type="evidence" value="ECO:0007669"/>
    <property type="project" value="InterPro"/>
</dbReference>
<keyword evidence="3" id="KW-0808">Transferase</keyword>
<evidence type="ECO:0000256" key="4">
    <source>
        <dbReference type="ARBA" id="ARBA00022741"/>
    </source>
</evidence>
<dbReference type="SUPFAM" id="SSF53254">
    <property type="entry name" value="Phosphoglycerate mutase-like"/>
    <property type="match status" value="1"/>
</dbReference>
<dbReference type="InterPro" id="IPR029033">
    <property type="entry name" value="His_PPase_superfam"/>
</dbReference>
<dbReference type="InterPro" id="IPR003094">
    <property type="entry name" value="6Pfruct_kin"/>
</dbReference>
<evidence type="ECO:0000256" key="6">
    <source>
        <dbReference type="ARBA" id="ARBA00022801"/>
    </source>
</evidence>
<proteinExistence type="inferred from homology"/>
<dbReference type="Pfam" id="PF00300">
    <property type="entry name" value="His_Phos_1"/>
    <property type="match status" value="1"/>
</dbReference>
<dbReference type="PANTHER" id="PTHR10606">
    <property type="entry name" value="6-PHOSPHOFRUCTO-2-KINASE/FRUCTOSE-2,6-BISPHOSPHATASE"/>
    <property type="match status" value="1"/>
</dbReference>
<keyword evidence="5" id="KW-0418">Kinase</keyword>
<evidence type="ECO:0000256" key="9">
    <source>
        <dbReference type="PIRSR" id="PIRSR613078-1"/>
    </source>
</evidence>
<keyword evidence="14" id="KW-1185">Reference proteome</keyword>
<dbReference type="GO" id="GO:0006000">
    <property type="term" value="P:fructose metabolic process"/>
    <property type="evidence" value="ECO:0007669"/>
    <property type="project" value="InterPro"/>
</dbReference>
<feature type="domain" description="6-phosphofructo-2-kinase" evidence="12">
    <location>
        <begin position="34"/>
        <end position="248"/>
    </location>
</feature>
<dbReference type="Gene3D" id="3.40.50.300">
    <property type="entry name" value="P-loop containing nucleotide triphosphate hydrolases"/>
    <property type="match status" value="1"/>
</dbReference>
<dbReference type="AlphaFoldDB" id="A0A9D3P8Z9"/>
<evidence type="ECO:0000256" key="8">
    <source>
        <dbReference type="ARBA" id="ARBA00023268"/>
    </source>
</evidence>
<dbReference type="PRINTS" id="PR00991">
    <property type="entry name" value="6PFRUCTKNASE"/>
</dbReference>
<dbReference type="FunFam" id="3.40.50.300:FF:000047">
    <property type="entry name" value="6-phosphofructo-2-kinase/fructose-2, 6-bisphosphatase 3 isoform 2"/>
    <property type="match status" value="1"/>
</dbReference>
<evidence type="ECO:0000256" key="10">
    <source>
        <dbReference type="PIRSR" id="PIRSR613078-2"/>
    </source>
</evidence>
<keyword evidence="6" id="KW-0378">Hydrolase</keyword>
<dbReference type="FunFam" id="3.40.50.1240:FF:000001">
    <property type="entry name" value="6-phosphofructo-2-kinase/fructose-2, 6-bisphosphatase 3 isoform 2"/>
    <property type="match status" value="1"/>
</dbReference>
<dbReference type="Gene3D" id="3.40.50.1240">
    <property type="entry name" value="Phosphoglycerate mutase-like"/>
    <property type="match status" value="1"/>
</dbReference>
<keyword evidence="8" id="KW-0511">Multifunctional enzyme</keyword>
<dbReference type="InterPro" id="IPR013078">
    <property type="entry name" value="His_Pase_superF_clade-1"/>
</dbReference>
<feature type="region of interest" description="Disordered" evidence="11">
    <location>
        <begin position="464"/>
        <end position="485"/>
    </location>
</feature>
<evidence type="ECO:0000256" key="11">
    <source>
        <dbReference type="SAM" id="MobiDB-lite"/>
    </source>
</evidence>
<organism evidence="13 14">
    <name type="scientific">Megalops atlanticus</name>
    <name type="common">Tarpon</name>
    <name type="synonym">Clupea gigantea</name>
    <dbReference type="NCBI Taxonomy" id="7932"/>
    <lineage>
        <taxon>Eukaryota</taxon>
        <taxon>Metazoa</taxon>
        <taxon>Chordata</taxon>
        <taxon>Craniata</taxon>
        <taxon>Vertebrata</taxon>
        <taxon>Euteleostomi</taxon>
        <taxon>Actinopterygii</taxon>
        <taxon>Neopterygii</taxon>
        <taxon>Teleostei</taxon>
        <taxon>Elopiformes</taxon>
        <taxon>Megalopidae</taxon>
        <taxon>Megalops</taxon>
    </lineage>
</organism>
<evidence type="ECO:0000256" key="2">
    <source>
        <dbReference type="ARBA" id="ARBA00022553"/>
    </source>
</evidence>
<sequence>MPRELTQTRIQKIWIPFRDDKPALPRRPGGGPHLANPPTVIVMVGLPARGKTYMSKKLTRYLNWIGLPTKVFNVGEYRREAVKHYSLDFFKPDNQDAVKIRQQCALAALRDVRTYLTEEGGQIAVFDATNTTRERRDMILTFGSENGFKIFFIESVCDDPDVIAANILEVKVSCPDYQDCNKAEAMEDFQKRIECYRVSYQPLDPDQYDRNLSFIKVIDVGRRFLVNRIQDHIQSKIVYYLMNIHVQPRTIYLCRHGESEDNLQGRLGGDSGLSVRGRKFAGALSKFVEEQNLKGLRVWTSQLRRSIQTAEALGLPYEQWKALNEIDAGVCEEMTYDEVRERYPEEFALRDQDKYYYRYPTGESYQDLVQRVEPVIMELERQENVLVVCHQAVMRCLLAYFLDKSADEMPYLKCPLHTVLKLTPVAYGCKVESISLNVEAVNTHRDRPEQVKRAPGVLIRRNSVTPLTSHEPTKKPRLDGLEDHAIPESPSGPLCQCRSAPLPAHLSGQNLKRCPPDLPELLQLCQ</sequence>
<name>A0A9D3P8Z9_MEGAT</name>
<dbReference type="GO" id="GO:0004331">
    <property type="term" value="F:fructose-2,6-bisphosphate 2-phosphatase activity"/>
    <property type="evidence" value="ECO:0007669"/>
    <property type="project" value="TreeGrafter"/>
</dbReference>
<dbReference type="CDD" id="cd07067">
    <property type="entry name" value="HP_PGM_like"/>
    <property type="match status" value="1"/>
</dbReference>
<dbReference type="InterPro" id="IPR013079">
    <property type="entry name" value="6Phosfructo_kin"/>
</dbReference>
<feature type="active site" description="Proton donor/acceptor" evidence="9">
    <location>
        <position position="325"/>
    </location>
</feature>